<proteinExistence type="predicted"/>
<dbReference type="AlphaFoldDB" id="A0A927B392"/>
<sequence length="111" mass="12525">MSYRIEITEKFERDVRKLSKKHKSLKADLLVFRDQLRSDPNQGVSLGKDCYKIRLAISSKGKGKRGGGRVITCVKVVQETVYLLAIYDKSERDTVSDTELDDMLSEAGLGE</sequence>
<dbReference type="EMBL" id="JACXAA010000006">
    <property type="protein sequence ID" value="MBD2754805.1"/>
    <property type="molecule type" value="Genomic_DNA"/>
</dbReference>
<evidence type="ECO:0000313" key="2">
    <source>
        <dbReference type="Proteomes" id="UP000653797"/>
    </source>
</evidence>
<comment type="caution">
    <text evidence="1">The sequence shown here is derived from an EMBL/GenBank/DDBJ whole genome shotgun (WGS) entry which is preliminary data.</text>
</comment>
<dbReference type="Proteomes" id="UP000653797">
    <property type="component" value="Unassembled WGS sequence"/>
</dbReference>
<gene>
    <name evidence="1" type="ORF">IC230_18015</name>
</gene>
<dbReference type="Gene3D" id="3.30.2310.20">
    <property type="entry name" value="RelE-like"/>
    <property type="match status" value="1"/>
</dbReference>
<organism evidence="1 2">
    <name type="scientific">Spirosoma validum</name>
    <dbReference type="NCBI Taxonomy" id="2771355"/>
    <lineage>
        <taxon>Bacteria</taxon>
        <taxon>Pseudomonadati</taxon>
        <taxon>Bacteroidota</taxon>
        <taxon>Cytophagia</taxon>
        <taxon>Cytophagales</taxon>
        <taxon>Cytophagaceae</taxon>
        <taxon>Spirosoma</taxon>
    </lineage>
</organism>
<dbReference type="InterPro" id="IPR035093">
    <property type="entry name" value="RelE/ParE_toxin_dom_sf"/>
</dbReference>
<reference evidence="1" key="1">
    <citation type="submission" date="2020-09" db="EMBL/GenBank/DDBJ databases">
        <authorList>
            <person name="Kim M.K."/>
        </authorList>
    </citation>
    <scope>NUCLEOTIDE SEQUENCE</scope>
    <source>
        <strain evidence="1">BT704</strain>
    </source>
</reference>
<evidence type="ECO:0000313" key="1">
    <source>
        <dbReference type="EMBL" id="MBD2754805.1"/>
    </source>
</evidence>
<keyword evidence="2" id="KW-1185">Reference proteome</keyword>
<name>A0A927B392_9BACT</name>
<dbReference type="Pfam" id="PF06296">
    <property type="entry name" value="RelE"/>
    <property type="match status" value="1"/>
</dbReference>
<accession>A0A927B392</accession>
<protein>
    <submittedName>
        <fullName evidence="1">Type II toxin-antitoxin system RelE/ParE family toxin</fullName>
    </submittedName>
</protein>
<dbReference type="InterPro" id="IPR009387">
    <property type="entry name" value="HigB-2"/>
</dbReference>